<name>A0A9W9KV08_9EURO</name>
<proteinExistence type="predicted"/>
<dbReference type="OrthoDB" id="4368687at2759"/>
<gene>
    <name evidence="1" type="ORF">N7515_008928</name>
</gene>
<dbReference type="GeneID" id="81408842"/>
<evidence type="ECO:0000313" key="1">
    <source>
        <dbReference type="EMBL" id="KAJ5120967.1"/>
    </source>
</evidence>
<dbReference type="EMBL" id="JAPQKL010000007">
    <property type="protein sequence ID" value="KAJ5120967.1"/>
    <property type="molecule type" value="Genomic_DNA"/>
</dbReference>
<dbReference type="Proteomes" id="UP001149079">
    <property type="component" value="Unassembled WGS sequence"/>
</dbReference>
<comment type="caution">
    <text evidence="1">The sequence shown here is derived from an EMBL/GenBank/DDBJ whole genome shotgun (WGS) entry which is preliminary data.</text>
</comment>
<sequence length="325" mass="36706">MFRNNWILPDKPRRQLESLEWPYEDCVSDEARTNGQCTTYQQSQDEFHDVCEKIWASRGIICQLEEPGPNESGTVIAIQGKGPWMKEDHHHAAQVNPTAPLDHIGGISWKFWATHRFPPFLRAVSTWRVILSKTHGSWSARDTLPLHLIHHPPSGRLPVSALVRSFYENLAKIWDDVVHPHDQIQLIPNLPVINAYSCSVTSSPGEDSQTPTHTLLQCETFGGLRKKHFDQLHRAIGPSELSNYDSVVSNPLATRYVAKFMHQTGLLALLQHADQERSDDQPDENLEVMEQSPENAGYSPTLATTFEGGERASLNNWNTRCLAGH</sequence>
<reference evidence="1" key="2">
    <citation type="journal article" date="2023" name="IMA Fungus">
        <title>Comparative genomic study of the Penicillium genus elucidates a diverse pangenome and 15 lateral gene transfer events.</title>
        <authorList>
            <person name="Petersen C."/>
            <person name="Sorensen T."/>
            <person name="Nielsen M.R."/>
            <person name="Sondergaard T.E."/>
            <person name="Sorensen J.L."/>
            <person name="Fitzpatrick D.A."/>
            <person name="Frisvad J.C."/>
            <person name="Nielsen K.L."/>
        </authorList>
    </citation>
    <scope>NUCLEOTIDE SEQUENCE</scope>
    <source>
        <strain evidence="1">IBT 22155</strain>
    </source>
</reference>
<dbReference type="AlphaFoldDB" id="A0A9W9KV08"/>
<evidence type="ECO:0000313" key="2">
    <source>
        <dbReference type="Proteomes" id="UP001149079"/>
    </source>
</evidence>
<dbReference type="RefSeq" id="XP_056517471.1">
    <property type="nucleotide sequence ID" value="XM_056669672.1"/>
</dbReference>
<protein>
    <submittedName>
        <fullName evidence="1">Uncharacterized protein</fullName>
    </submittedName>
</protein>
<organism evidence="1 2">
    <name type="scientific">Penicillium bovifimosum</name>
    <dbReference type="NCBI Taxonomy" id="126998"/>
    <lineage>
        <taxon>Eukaryota</taxon>
        <taxon>Fungi</taxon>
        <taxon>Dikarya</taxon>
        <taxon>Ascomycota</taxon>
        <taxon>Pezizomycotina</taxon>
        <taxon>Eurotiomycetes</taxon>
        <taxon>Eurotiomycetidae</taxon>
        <taxon>Eurotiales</taxon>
        <taxon>Aspergillaceae</taxon>
        <taxon>Penicillium</taxon>
    </lineage>
</organism>
<accession>A0A9W9KV08</accession>
<keyword evidence="2" id="KW-1185">Reference proteome</keyword>
<reference evidence="1" key="1">
    <citation type="submission" date="2022-11" db="EMBL/GenBank/DDBJ databases">
        <authorList>
            <person name="Petersen C."/>
        </authorList>
    </citation>
    <scope>NUCLEOTIDE SEQUENCE</scope>
    <source>
        <strain evidence="1">IBT 22155</strain>
    </source>
</reference>